<gene>
    <name evidence="4" type="ORF">K6Y31_03500</name>
</gene>
<name>A0ABS8W8K6_9GAMM</name>
<dbReference type="Gene3D" id="3.20.20.140">
    <property type="entry name" value="Metal-dependent hydrolases"/>
    <property type="match status" value="1"/>
</dbReference>
<dbReference type="InterPro" id="IPR032466">
    <property type="entry name" value="Metal_Hydrolase"/>
</dbReference>
<accession>A0ABS8W8K6</accession>
<keyword evidence="1" id="KW-0540">Nuclease</keyword>
<evidence type="ECO:0000256" key="3">
    <source>
        <dbReference type="ARBA" id="ARBA00022801"/>
    </source>
</evidence>
<keyword evidence="5" id="KW-1185">Reference proteome</keyword>
<reference evidence="4 5" key="1">
    <citation type="journal article" date="2022" name="Environ. Microbiol. Rep.">
        <title>Eco-phylogenetic analyses reveal divergent evolution of vitamin B12 metabolism in the marine bacterial family 'Psychromonadaceae'.</title>
        <authorList>
            <person name="Jin X."/>
            <person name="Yang Y."/>
            <person name="Cao H."/>
            <person name="Gao B."/>
            <person name="Zhao Z."/>
        </authorList>
    </citation>
    <scope>NUCLEOTIDE SEQUENCE [LARGE SCALE GENOMIC DNA]</scope>
    <source>
        <strain evidence="4 5">MKS20</strain>
    </source>
</reference>
<dbReference type="InterPro" id="IPR018228">
    <property type="entry name" value="DNase_TatD-rel_CS"/>
</dbReference>
<dbReference type="Pfam" id="PF01026">
    <property type="entry name" value="TatD_DNase"/>
    <property type="match status" value="1"/>
</dbReference>
<dbReference type="SUPFAM" id="SSF51556">
    <property type="entry name" value="Metallo-dependent hydrolases"/>
    <property type="match status" value="1"/>
</dbReference>
<organism evidence="4 5">
    <name type="scientific">Motilimonas cestriensis</name>
    <dbReference type="NCBI Taxonomy" id="2742685"/>
    <lineage>
        <taxon>Bacteria</taxon>
        <taxon>Pseudomonadati</taxon>
        <taxon>Pseudomonadota</taxon>
        <taxon>Gammaproteobacteria</taxon>
        <taxon>Alteromonadales</taxon>
        <taxon>Alteromonadales genera incertae sedis</taxon>
        <taxon>Motilimonas</taxon>
    </lineage>
</organism>
<proteinExistence type="predicted"/>
<dbReference type="RefSeq" id="WP_233051466.1">
    <property type="nucleotide sequence ID" value="NZ_JAIMJA010000003.1"/>
</dbReference>
<comment type="caution">
    <text evidence="4">The sequence shown here is derived from an EMBL/GenBank/DDBJ whole genome shotgun (WGS) entry which is preliminary data.</text>
</comment>
<dbReference type="PROSITE" id="PS01091">
    <property type="entry name" value="TATD_3"/>
    <property type="match status" value="1"/>
</dbReference>
<evidence type="ECO:0000313" key="5">
    <source>
        <dbReference type="Proteomes" id="UP001201273"/>
    </source>
</evidence>
<dbReference type="CDD" id="cd01310">
    <property type="entry name" value="TatD_DNAse"/>
    <property type="match status" value="1"/>
</dbReference>
<protein>
    <submittedName>
        <fullName evidence="4">TatD family hydrolase</fullName>
    </submittedName>
</protein>
<dbReference type="InterPro" id="IPR050891">
    <property type="entry name" value="TatD-type_Hydrolase"/>
</dbReference>
<dbReference type="Proteomes" id="UP001201273">
    <property type="component" value="Unassembled WGS sequence"/>
</dbReference>
<dbReference type="EMBL" id="JAIMJA010000003">
    <property type="protein sequence ID" value="MCE2593876.1"/>
    <property type="molecule type" value="Genomic_DNA"/>
</dbReference>
<dbReference type="PANTHER" id="PTHR10060">
    <property type="entry name" value="TATD FAMILY DEOXYRIBONUCLEASE"/>
    <property type="match status" value="1"/>
</dbReference>
<dbReference type="InterPro" id="IPR001130">
    <property type="entry name" value="TatD-like"/>
</dbReference>
<sequence length="259" mass="29138">MIDIGINLTNKRFDKDRAQVIAQAQEAGVTGMMVTGTNLAESQAAAELAAEYPDYLYATAGVHPHDAISVSESTWVSLRKLWALPHVKAVGECGLDYNRDFSPRPIQDNVFEQQLELAVELQLPVFMHERDARARFIDILKPYRDRLPAAVLHCFTGEVDDLKAYLDLDLHIGITGWICDERRGLHLQQAVKLIPDDRLMIETDSPYLLPRTLRPKPKSSRNLPQYLPHIAQAIADARGQRLAALIEQTAATSRRFFSL</sequence>
<keyword evidence="2" id="KW-0479">Metal-binding</keyword>
<evidence type="ECO:0000256" key="2">
    <source>
        <dbReference type="ARBA" id="ARBA00022723"/>
    </source>
</evidence>
<keyword evidence="3 4" id="KW-0378">Hydrolase</keyword>
<dbReference type="PIRSF" id="PIRSF005902">
    <property type="entry name" value="DNase_TatD"/>
    <property type="match status" value="1"/>
</dbReference>
<dbReference type="PANTHER" id="PTHR10060:SF15">
    <property type="entry name" value="DEOXYRIBONUCLEASE TATDN1"/>
    <property type="match status" value="1"/>
</dbReference>
<evidence type="ECO:0000256" key="1">
    <source>
        <dbReference type="ARBA" id="ARBA00022722"/>
    </source>
</evidence>
<evidence type="ECO:0000313" key="4">
    <source>
        <dbReference type="EMBL" id="MCE2593876.1"/>
    </source>
</evidence>
<dbReference type="GO" id="GO:0016787">
    <property type="term" value="F:hydrolase activity"/>
    <property type="evidence" value="ECO:0007669"/>
    <property type="project" value="UniProtKB-KW"/>
</dbReference>